<dbReference type="InterPro" id="IPR012349">
    <property type="entry name" value="Split_barrel_FMN-bd"/>
</dbReference>
<dbReference type="InterPro" id="IPR011576">
    <property type="entry name" value="Pyridox_Oxase_N"/>
</dbReference>
<dbReference type="SUPFAM" id="SSF50475">
    <property type="entry name" value="FMN-binding split barrel"/>
    <property type="match status" value="1"/>
</dbReference>
<keyword evidence="5" id="KW-0560">Oxidoreductase</keyword>
<sequence>MTSALPDEAWRLLTEWLPGNDDPERPQITLSTVDEDGDPDARTVLLTSFGPDGFLFNTDGASRKAAHIAAHPAVAMTVLWPGFTHQLVIRGTAAPAPADRVAAAYRSRSPYLQQLAWLNTHEFAELPREERVAAWAAFEEAHAGVFEQPESWVGYLVTPTRLTFWSSNGDTASQRVEFARAADGSAWSRRYLAG</sequence>
<keyword evidence="9" id="KW-1185">Reference proteome</keyword>
<evidence type="ECO:0000256" key="1">
    <source>
        <dbReference type="ARBA" id="ARBA00001917"/>
    </source>
</evidence>
<feature type="domain" description="Pyridoxine 5'-phosphate oxidase dimerisation C-terminal" evidence="7">
    <location>
        <begin position="152"/>
        <end position="193"/>
    </location>
</feature>
<dbReference type="PANTHER" id="PTHR10851:SF0">
    <property type="entry name" value="PYRIDOXINE-5'-PHOSPHATE OXIDASE"/>
    <property type="match status" value="1"/>
</dbReference>
<protein>
    <submittedName>
        <fullName evidence="8">Pyridoxal 5'-phosphate synthase</fullName>
    </submittedName>
</protein>
<evidence type="ECO:0000259" key="7">
    <source>
        <dbReference type="Pfam" id="PF10590"/>
    </source>
</evidence>
<evidence type="ECO:0000313" key="9">
    <source>
        <dbReference type="Proteomes" id="UP001501594"/>
    </source>
</evidence>
<dbReference type="InterPro" id="IPR019576">
    <property type="entry name" value="Pyridoxamine_oxidase_dimer_C"/>
</dbReference>
<comment type="similarity">
    <text evidence="2">Belongs to the pyridoxamine 5'-phosphate oxidase family.</text>
</comment>
<comment type="cofactor">
    <cofactor evidence="1">
        <name>FMN</name>
        <dbReference type="ChEBI" id="CHEBI:58210"/>
    </cofactor>
</comment>
<evidence type="ECO:0000313" key="8">
    <source>
        <dbReference type="EMBL" id="GAA4267519.1"/>
    </source>
</evidence>
<dbReference type="EMBL" id="BAABAU010000004">
    <property type="protein sequence ID" value="GAA4267519.1"/>
    <property type="molecule type" value="Genomic_DNA"/>
</dbReference>
<dbReference type="Gene3D" id="2.30.110.10">
    <property type="entry name" value="Electron Transport, Fmn-binding Protein, Chain A"/>
    <property type="match status" value="1"/>
</dbReference>
<name>A0ABP8E5W8_9MICO</name>
<evidence type="ECO:0000256" key="5">
    <source>
        <dbReference type="ARBA" id="ARBA00023002"/>
    </source>
</evidence>
<gene>
    <name evidence="8" type="ORF">GCM10022256_31310</name>
</gene>
<comment type="caution">
    <text evidence="8">The sequence shown here is derived from an EMBL/GenBank/DDBJ whole genome shotgun (WGS) entry which is preliminary data.</text>
</comment>
<dbReference type="RefSeq" id="WP_344797863.1">
    <property type="nucleotide sequence ID" value="NZ_BAABAU010000004.1"/>
</dbReference>
<feature type="domain" description="Pyridoxamine 5'-phosphate oxidase N-terminal" evidence="6">
    <location>
        <begin position="25"/>
        <end position="126"/>
    </location>
</feature>
<keyword evidence="3" id="KW-0285">Flavoprotein</keyword>
<dbReference type="Pfam" id="PF01243">
    <property type="entry name" value="PNPOx_N"/>
    <property type="match status" value="1"/>
</dbReference>
<accession>A0ABP8E5W8</accession>
<dbReference type="Proteomes" id="UP001501594">
    <property type="component" value="Unassembled WGS sequence"/>
</dbReference>
<organism evidence="8 9">
    <name type="scientific">Frondihabitans peucedani</name>
    <dbReference type="NCBI Taxonomy" id="598626"/>
    <lineage>
        <taxon>Bacteria</taxon>
        <taxon>Bacillati</taxon>
        <taxon>Actinomycetota</taxon>
        <taxon>Actinomycetes</taxon>
        <taxon>Micrococcales</taxon>
        <taxon>Microbacteriaceae</taxon>
        <taxon>Frondihabitans</taxon>
    </lineage>
</organism>
<proteinExistence type="inferred from homology"/>
<keyword evidence="4" id="KW-0288">FMN</keyword>
<evidence type="ECO:0000259" key="6">
    <source>
        <dbReference type="Pfam" id="PF01243"/>
    </source>
</evidence>
<evidence type="ECO:0000256" key="2">
    <source>
        <dbReference type="ARBA" id="ARBA00007301"/>
    </source>
</evidence>
<reference evidence="9" key="1">
    <citation type="journal article" date="2019" name="Int. J. Syst. Evol. Microbiol.">
        <title>The Global Catalogue of Microorganisms (GCM) 10K type strain sequencing project: providing services to taxonomists for standard genome sequencing and annotation.</title>
        <authorList>
            <consortium name="The Broad Institute Genomics Platform"/>
            <consortium name="The Broad Institute Genome Sequencing Center for Infectious Disease"/>
            <person name="Wu L."/>
            <person name="Ma J."/>
        </authorList>
    </citation>
    <scope>NUCLEOTIDE SEQUENCE [LARGE SCALE GENOMIC DNA]</scope>
    <source>
        <strain evidence="9">JCM 17442</strain>
    </source>
</reference>
<evidence type="ECO:0000256" key="4">
    <source>
        <dbReference type="ARBA" id="ARBA00022643"/>
    </source>
</evidence>
<evidence type="ECO:0000256" key="3">
    <source>
        <dbReference type="ARBA" id="ARBA00022630"/>
    </source>
</evidence>
<dbReference type="InterPro" id="IPR000659">
    <property type="entry name" value="Pyridox_Oxase"/>
</dbReference>
<dbReference type="PANTHER" id="PTHR10851">
    <property type="entry name" value="PYRIDOXINE-5-PHOSPHATE OXIDASE"/>
    <property type="match status" value="1"/>
</dbReference>
<dbReference type="Pfam" id="PF10590">
    <property type="entry name" value="PNP_phzG_C"/>
    <property type="match status" value="1"/>
</dbReference>